<dbReference type="PANTHER" id="PTHR12027:SF101">
    <property type="entry name" value="PROTEIN WNT-4"/>
    <property type="match status" value="1"/>
</dbReference>
<name>C3U5B2_SCHMD</name>
<reference evidence="11" key="1">
    <citation type="journal article" date="2009" name="Development">
        <title>Smed-Evi/Wntless is required for beta-catenin-dependent and -independent processes during planarian regeneration.</title>
        <authorList>
            <person name="Adell T."/>
            <person name="Salo E."/>
            <person name="Boutros M."/>
            <person name="Bartscherer K."/>
        </authorList>
    </citation>
    <scope>NUCLEOTIDE SEQUENCE</scope>
</reference>
<evidence type="ECO:0000256" key="10">
    <source>
        <dbReference type="RuleBase" id="RU003500"/>
    </source>
</evidence>
<comment type="function">
    <text evidence="10">Ligand for members of the frizzled family of seven transmembrane receptors.</text>
</comment>
<evidence type="ECO:0000256" key="7">
    <source>
        <dbReference type="ARBA" id="ARBA00023157"/>
    </source>
</evidence>
<comment type="subcellular location">
    <subcellularLocation>
        <location evidence="1 10">Secreted</location>
        <location evidence="1 10">Extracellular space</location>
        <location evidence="1 10">Extracellular matrix</location>
    </subcellularLocation>
</comment>
<dbReference type="OrthoDB" id="5945655at2759"/>
<keyword evidence="5" id="KW-0272">Extracellular matrix</keyword>
<keyword evidence="4" id="KW-0964">Secreted</keyword>
<keyword evidence="9" id="KW-0449">Lipoprotein</keyword>
<dbReference type="SMART" id="SM00097">
    <property type="entry name" value="WNT1"/>
    <property type="match status" value="1"/>
</dbReference>
<accession>C3U5B2</accession>
<dbReference type="EMBL" id="FJ463751">
    <property type="protein sequence ID" value="ACJ64866.1"/>
    <property type="molecule type" value="mRNA"/>
</dbReference>
<keyword evidence="3 10" id="KW-0217">Developmental protein</keyword>
<keyword evidence="6 10" id="KW-0879">Wnt signaling pathway</keyword>
<dbReference type="GO" id="GO:0005615">
    <property type="term" value="C:extracellular space"/>
    <property type="evidence" value="ECO:0007669"/>
    <property type="project" value="TreeGrafter"/>
</dbReference>
<evidence type="ECO:0000256" key="6">
    <source>
        <dbReference type="ARBA" id="ARBA00022687"/>
    </source>
</evidence>
<evidence type="ECO:0000256" key="3">
    <source>
        <dbReference type="ARBA" id="ARBA00022473"/>
    </source>
</evidence>
<organism evidence="11">
    <name type="scientific">Schmidtea mediterranea</name>
    <name type="common">Freshwater planarian flatworm</name>
    <dbReference type="NCBI Taxonomy" id="79327"/>
    <lineage>
        <taxon>Eukaryota</taxon>
        <taxon>Metazoa</taxon>
        <taxon>Spiralia</taxon>
        <taxon>Lophotrochozoa</taxon>
        <taxon>Platyhelminthes</taxon>
        <taxon>Rhabditophora</taxon>
        <taxon>Seriata</taxon>
        <taxon>Tricladida</taxon>
        <taxon>Continenticola</taxon>
        <taxon>Geoplanoidea</taxon>
        <taxon>Dugesiidae</taxon>
        <taxon>Schmidtea</taxon>
    </lineage>
</organism>
<protein>
    <recommendedName>
        <fullName evidence="10">Protein Wnt</fullName>
    </recommendedName>
</protein>
<dbReference type="Gene3D" id="3.30.2460.20">
    <property type="match status" value="1"/>
</dbReference>
<dbReference type="GO" id="GO:0005125">
    <property type="term" value="F:cytokine activity"/>
    <property type="evidence" value="ECO:0007669"/>
    <property type="project" value="TreeGrafter"/>
</dbReference>
<dbReference type="PRINTS" id="PR01349">
    <property type="entry name" value="WNTPROTEIN"/>
</dbReference>
<dbReference type="Pfam" id="PF00110">
    <property type="entry name" value="wnt"/>
    <property type="match status" value="1"/>
</dbReference>
<evidence type="ECO:0000256" key="8">
    <source>
        <dbReference type="ARBA" id="ARBA00023180"/>
    </source>
</evidence>
<dbReference type="GO" id="GO:0060070">
    <property type="term" value="P:canonical Wnt signaling pathway"/>
    <property type="evidence" value="ECO:0007669"/>
    <property type="project" value="TreeGrafter"/>
</dbReference>
<evidence type="ECO:0000256" key="4">
    <source>
        <dbReference type="ARBA" id="ARBA00022525"/>
    </source>
</evidence>
<dbReference type="InterPro" id="IPR018161">
    <property type="entry name" value="Wnt_CS"/>
</dbReference>
<sequence length="415" mass="47904">MIHFCKLSRVWIYFVIILSFLMDENYSIRWLGISRYTRPENQELERFSPLECRFNNLNHGLQKRQTKFCLSLQHSYAMHGVLRASKAAVFYCMKTFQDRRWNCSSAERLPYIGKDLESGKKLIWFHGYIFQSGTQEQAVVHAFSSASLLFEIARRCAQNKMAHCSCGTSNPTANQEITQEKLLFAGCPDNVEIGLEYVRKFTGYHKLGRKKSKEKPRKEKFSFYVAEKRAKMQKKLKKIQRLNGHNYEAGLRIQLDNQKIHCKCHGVSGGCNQRICYRQVRRLDDDVLLNVLRKQYLSAKYVDILSDDSLVAADPFGGSEERPKPISQTDLVFTEHSPDFCEPDPTTGSVGTHGRVCKTENTSKTSTEHCTNMCCGRGHRTVLEQKRTKCGCFIDDKFKIQCDDCYSNVKTFYCL</sequence>
<evidence type="ECO:0000256" key="9">
    <source>
        <dbReference type="ARBA" id="ARBA00023288"/>
    </source>
</evidence>
<dbReference type="GO" id="GO:0045165">
    <property type="term" value="P:cell fate commitment"/>
    <property type="evidence" value="ECO:0007669"/>
    <property type="project" value="TreeGrafter"/>
</dbReference>
<evidence type="ECO:0000256" key="2">
    <source>
        <dbReference type="ARBA" id="ARBA00005683"/>
    </source>
</evidence>
<keyword evidence="8" id="KW-0325">Glycoprotein</keyword>
<comment type="similarity">
    <text evidence="2 10">Belongs to the Wnt family.</text>
</comment>
<dbReference type="GO" id="GO:0030182">
    <property type="term" value="P:neuron differentiation"/>
    <property type="evidence" value="ECO:0007669"/>
    <property type="project" value="TreeGrafter"/>
</dbReference>
<keyword evidence="7" id="KW-1015">Disulfide bond</keyword>
<evidence type="ECO:0000256" key="1">
    <source>
        <dbReference type="ARBA" id="ARBA00004498"/>
    </source>
</evidence>
<dbReference type="InterPro" id="IPR005817">
    <property type="entry name" value="Wnt"/>
</dbReference>
<dbReference type="PANTHER" id="PTHR12027">
    <property type="entry name" value="WNT RELATED"/>
    <property type="match status" value="1"/>
</dbReference>
<evidence type="ECO:0000256" key="5">
    <source>
        <dbReference type="ARBA" id="ARBA00022530"/>
    </source>
</evidence>
<dbReference type="PROSITE" id="PS00246">
    <property type="entry name" value="WNT1"/>
    <property type="match status" value="1"/>
</dbReference>
<dbReference type="GO" id="GO:0005109">
    <property type="term" value="F:frizzled binding"/>
    <property type="evidence" value="ECO:0007669"/>
    <property type="project" value="TreeGrafter"/>
</dbReference>
<evidence type="ECO:0000313" key="11">
    <source>
        <dbReference type="EMBL" id="ACJ64866.1"/>
    </source>
</evidence>
<dbReference type="AlphaFoldDB" id="C3U5B2"/>
<dbReference type="InterPro" id="IPR043158">
    <property type="entry name" value="Wnt_C"/>
</dbReference>
<proteinExistence type="evidence at transcript level"/>